<dbReference type="RefSeq" id="WP_313544604.1">
    <property type="nucleotide sequence ID" value="NZ_CP134880.1"/>
</dbReference>
<dbReference type="EMBL" id="CP134880">
    <property type="protein sequence ID" value="WNM28248.1"/>
    <property type="molecule type" value="Genomic_DNA"/>
</dbReference>
<keyword evidence="2" id="KW-0418">Kinase</keyword>
<dbReference type="Pfam" id="PF00485">
    <property type="entry name" value="PRK"/>
    <property type="match status" value="1"/>
</dbReference>
<name>A0AA96FDP7_9MICO</name>
<reference evidence="2" key="1">
    <citation type="submission" date="2023-09" db="EMBL/GenBank/DDBJ databases">
        <title>Demequina sp. a novel bacteria isolated from Capsicum annuum.</title>
        <authorList>
            <person name="Humaira Z."/>
            <person name="Lee J."/>
            <person name="Cho D."/>
        </authorList>
    </citation>
    <scope>NUCLEOTIDE SEQUENCE</scope>
    <source>
        <strain evidence="2">PMTSA13</strain>
    </source>
</reference>
<dbReference type="Gene3D" id="3.40.50.300">
    <property type="entry name" value="P-loop containing nucleotide triphosphate hydrolases"/>
    <property type="match status" value="1"/>
</dbReference>
<feature type="domain" description="Phosphoribulokinase/uridine kinase" evidence="1">
    <location>
        <begin position="32"/>
        <end position="184"/>
    </location>
</feature>
<protein>
    <submittedName>
        <fullName evidence="2">Nucleoside/nucleotide kinase family protein</fullName>
    </submittedName>
</protein>
<dbReference type="Proteomes" id="UP001303408">
    <property type="component" value="Chromosome"/>
</dbReference>
<dbReference type="GO" id="GO:0016301">
    <property type="term" value="F:kinase activity"/>
    <property type="evidence" value="ECO:0007669"/>
    <property type="project" value="UniProtKB-KW"/>
</dbReference>
<dbReference type="InterPro" id="IPR006083">
    <property type="entry name" value="PRK/URK"/>
</dbReference>
<proteinExistence type="predicted"/>
<dbReference type="PANTHER" id="PTHR10285">
    <property type="entry name" value="URIDINE KINASE"/>
    <property type="match status" value="1"/>
</dbReference>
<dbReference type="InterPro" id="IPR027417">
    <property type="entry name" value="P-loop_NTPase"/>
</dbReference>
<dbReference type="GO" id="GO:0005524">
    <property type="term" value="F:ATP binding"/>
    <property type="evidence" value="ECO:0007669"/>
    <property type="project" value="InterPro"/>
</dbReference>
<accession>A0AA96FDP7</accession>
<sequence length="224" mass="24529">MTEQTPPPVSDLARALAAQLVQEADASAGTRVVGIAGGPGSGKSTLAAAVVTTIRDRRPELAPALVPMDGFHLSQAELERRHLADRKGAPETFAPEALAAVLDEVHAPRSVPVPVPDYDRLLHEPVHGRLAVPPETRIVVVEGNWLGLDASPWLRVRERLDLLLFLDVPWEVCRERLIERRVATGRVRAAAQAWVDAVDAENYWLAHDSSRRADRVLTPGNDRR</sequence>
<dbReference type="SUPFAM" id="SSF52540">
    <property type="entry name" value="P-loop containing nucleoside triphosphate hydrolases"/>
    <property type="match status" value="1"/>
</dbReference>
<dbReference type="PRINTS" id="PR00988">
    <property type="entry name" value="URIDINKINASE"/>
</dbReference>
<gene>
    <name evidence="2" type="ORF">RN607_04395</name>
</gene>
<keyword evidence="2" id="KW-0808">Transferase</keyword>
<evidence type="ECO:0000259" key="1">
    <source>
        <dbReference type="Pfam" id="PF00485"/>
    </source>
</evidence>
<dbReference type="KEGG" id="dcp:RN607_04395"/>
<organism evidence="2">
    <name type="scientific">Demequina capsici</name>
    <dbReference type="NCBI Taxonomy" id="3075620"/>
    <lineage>
        <taxon>Bacteria</taxon>
        <taxon>Bacillati</taxon>
        <taxon>Actinomycetota</taxon>
        <taxon>Actinomycetes</taxon>
        <taxon>Micrococcales</taxon>
        <taxon>Demequinaceae</taxon>
        <taxon>Demequina</taxon>
    </lineage>
</organism>
<dbReference type="AlphaFoldDB" id="A0AA96FDP7"/>
<evidence type="ECO:0000313" key="2">
    <source>
        <dbReference type="EMBL" id="WNM28248.1"/>
    </source>
</evidence>